<keyword evidence="3" id="KW-1185">Reference proteome</keyword>
<protein>
    <submittedName>
        <fullName evidence="2">Uncharacterized protein</fullName>
    </submittedName>
</protein>
<feature type="region of interest" description="Disordered" evidence="1">
    <location>
        <begin position="526"/>
        <end position="554"/>
    </location>
</feature>
<dbReference type="eggNOG" id="ENOG502RMUR">
    <property type="taxonomic scope" value="Eukaryota"/>
</dbReference>
<evidence type="ECO:0000313" key="3">
    <source>
        <dbReference type="Proteomes" id="UP000008066"/>
    </source>
</evidence>
<dbReference type="Proteomes" id="UP000008066">
    <property type="component" value="Unassembled WGS sequence"/>
</dbReference>
<feature type="compositionally biased region" description="Polar residues" evidence="1">
    <location>
        <begin position="249"/>
        <end position="260"/>
    </location>
</feature>
<dbReference type="RefSeq" id="XP_006696903.1">
    <property type="nucleotide sequence ID" value="XM_006696840.1"/>
</dbReference>
<dbReference type="EMBL" id="GL988047">
    <property type="protein sequence ID" value="EGS17285.1"/>
    <property type="molecule type" value="Genomic_DNA"/>
</dbReference>
<evidence type="ECO:0000256" key="1">
    <source>
        <dbReference type="SAM" id="MobiDB-lite"/>
    </source>
</evidence>
<feature type="compositionally biased region" description="Basic residues" evidence="1">
    <location>
        <begin position="394"/>
        <end position="406"/>
    </location>
</feature>
<reference evidence="2 3" key="1">
    <citation type="journal article" date="2011" name="Cell">
        <title>Insight into structure and assembly of the nuclear pore complex by utilizing the genome of a eukaryotic thermophile.</title>
        <authorList>
            <person name="Amlacher S."/>
            <person name="Sarges P."/>
            <person name="Flemming D."/>
            <person name="van Noort V."/>
            <person name="Kunze R."/>
            <person name="Devos D.P."/>
            <person name="Arumugam M."/>
            <person name="Bork P."/>
            <person name="Hurt E."/>
        </authorList>
    </citation>
    <scope>NUCLEOTIDE SEQUENCE [LARGE SCALE GENOMIC DNA]</scope>
    <source>
        <strain evidence="3">DSM 1495 / CBS 144.50 / IMI 039719</strain>
    </source>
</reference>
<dbReference type="HOGENOM" id="CLU_472511_0_0_1"/>
<accession>G0SGE6</accession>
<feature type="region of interest" description="Disordered" evidence="1">
    <location>
        <begin position="327"/>
        <end position="493"/>
    </location>
</feature>
<dbReference type="GeneID" id="18260643"/>
<proteinExistence type="predicted"/>
<sequence>MPYVAPNEGRAIEVLDGRRIVVKCSRPAVPIRSTSSESLPRSRKHGQTAMLRQAVELALHYFNEGVEETMPELVSRARLWADRYFKGLAYARKSPLGLLKMFPSLFDLELNPCARLSRAAAPAQYFEPEGVSLRLARKMELRAMNSEPFPEYVEPTLATEEELDEIFNAQAQRPLTQQAVGVEELYQTGLMDVLPEFLSQLARIDLEAKSLLEINPQRSPQHVVAALMAQRQYCEFQTCSDDDEYATEASESVYSQTVSETCDDNDGNESDATTSTMASLRARTLKRKAAAEPDDVARPPNKVRIHVPKVPCQTIYYFDMKRGKLVSRPNPAAQTPDNNSDDLAVRPSSPNHIPPTSSSPTSSPESSFPSSPRQTPSPEFNGYPDWPAIPREVPRKRGRVIIRIKRTTSGSSRASTRESPRGEKIITFHVARRPCYSQPTSSPPSSGPNTVLSRVASPPALSYPPVPSPPRIVVKPRSRTPPRMDSISTMTDEFSDSVGGVSIVVSRRNSEFDNFEREHYAALTVPDRSGSVSSSVASAPELSSHGDGRSTKRRCVRIRVVQHGGMRQKAASSPAGF</sequence>
<organism evidence="3">
    <name type="scientific">Chaetomium thermophilum (strain DSM 1495 / CBS 144.50 / IMI 039719)</name>
    <name type="common">Thermochaetoides thermophila</name>
    <dbReference type="NCBI Taxonomy" id="759272"/>
    <lineage>
        <taxon>Eukaryota</taxon>
        <taxon>Fungi</taxon>
        <taxon>Dikarya</taxon>
        <taxon>Ascomycota</taxon>
        <taxon>Pezizomycotina</taxon>
        <taxon>Sordariomycetes</taxon>
        <taxon>Sordariomycetidae</taxon>
        <taxon>Sordariales</taxon>
        <taxon>Chaetomiaceae</taxon>
        <taxon>Thermochaetoides</taxon>
    </lineage>
</organism>
<evidence type="ECO:0000313" key="2">
    <source>
        <dbReference type="EMBL" id="EGS17285.1"/>
    </source>
</evidence>
<feature type="compositionally biased region" description="Pro residues" evidence="1">
    <location>
        <begin position="461"/>
        <end position="470"/>
    </location>
</feature>
<feature type="compositionally biased region" description="Basic and acidic residues" evidence="1">
    <location>
        <begin position="415"/>
        <end position="426"/>
    </location>
</feature>
<feature type="compositionally biased region" description="Low complexity" evidence="1">
    <location>
        <begin position="347"/>
        <end position="372"/>
    </location>
</feature>
<dbReference type="KEGG" id="cthr:CTHT_0066050"/>
<dbReference type="OrthoDB" id="5238888at2759"/>
<dbReference type="AlphaFoldDB" id="G0SGE6"/>
<feature type="region of interest" description="Disordered" evidence="1">
    <location>
        <begin position="247"/>
        <end position="276"/>
    </location>
</feature>
<gene>
    <name evidence="2" type="ORF">CTHT_0066050</name>
</gene>
<name>G0SGE6_CHATD</name>
<feature type="compositionally biased region" description="Low complexity" evidence="1">
    <location>
        <begin position="529"/>
        <end position="543"/>
    </location>
</feature>